<dbReference type="Pfam" id="PF00126">
    <property type="entry name" value="HTH_1"/>
    <property type="match status" value="1"/>
</dbReference>
<dbReference type="InterPro" id="IPR000847">
    <property type="entry name" value="LysR_HTH_N"/>
</dbReference>
<comment type="similarity">
    <text evidence="1">Belongs to the LysR transcriptional regulatory family.</text>
</comment>
<comment type="caution">
    <text evidence="6">The sequence shown here is derived from an EMBL/GenBank/DDBJ whole genome shotgun (WGS) entry which is preliminary data.</text>
</comment>
<evidence type="ECO:0000256" key="4">
    <source>
        <dbReference type="ARBA" id="ARBA00023163"/>
    </source>
</evidence>
<proteinExistence type="inferred from homology"/>
<dbReference type="EMBL" id="RJKX01000014">
    <property type="protein sequence ID" value="ROP91205.1"/>
    <property type="molecule type" value="Genomic_DNA"/>
</dbReference>
<dbReference type="InterPro" id="IPR036388">
    <property type="entry name" value="WH-like_DNA-bd_sf"/>
</dbReference>
<keyword evidence="2" id="KW-0805">Transcription regulation</keyword>
<dbReference type="FunFam" id="1.10.10.10:FF:000001">
    <property type="entry name" value="LysR family transcriptional regulator"/>
    <property type="match status" value="1"/>
</dbReference>
<accession>A0A3N1LPS9</accession>
<evidence type="ECO:0000256" key="1">
    <source>
        <dbReference type="ARBA" id="ARBA00009437"/>
    </source>
</evidence>
<organism evidence="6 7">
    <name type="scientific">Stella humosa</name>
    <dbReference type="NCBI Taxonomy" id="94"/>
    <lineage>
        <taxon>Bacteria</taxon>
        <taxon>Pseudomonadati</taxon>
        <taxon>Pseudomonadota</taxon>
        <taxon>Alphaproteobacteria</taxon>
        <taxon>Rhodospirillales</taxon>
        <taxon>Stellaceae</taxon>
        <taxon>Stella</taxon>
    </lineage>
</organism>
<keyword evidence="4" id="KW-0804">Transcription</keyword>
<dbReference type="Gene3D" id="1.10.10.10">
    <property type="entry name" value="Winged helix-like DNA-binding domain superfamily/Winged helix DNA-binding domain"/>
    <property type="match status" value="1"/>
</dbReference>
<evidence type="ECO:0000256" key="3">
    <source>
        <dbReference type="ARBA" id="ARBA00023125"/>
    </source>
</evidence>
<keyword evidence="7" id="KW-1185">Reference proteome</keyword>
<dbReference type="InterPro" id="IPR058163">
    <property type="entry name" value="LysR-type_TF_proteobact-type"/>
</dbReference>
<dbReference type="PANTHER" id="PTHR30537">
    <property type="entry name" value="HTH-TYPE TRANSCRIPTIONAL REGULATOR"/>
    <property type="match status" value="1"/>
</dbReference>
<dbReference type="GO" id="GO:0003700">
    <property type="term" value="F:DNA-binding transcription factor activity"/>
    <property type="evidence" value="ECO:0007669"/>
    <property type="project" value="InterPro"/>
</dbReference>
<evidence type="ECO:0000256" key="2">
    <source>
        <dbReference type="ARBA" id="ARBA00023015"/>
    </source>
</evidence>
<reference evidence="6 7" key="1">
    <citation type="submission" date="2018-11" db="EMBL/GenBank/DDBJ databases">
        <title>Genomic Encyclopedia of Type Strains, Phase IV (KMG-IV): sequencing the most valuable type-strain genomes for metagenomic binning, comparative biology and taxonomic classification.</title>
        <authorList>
            <person name="Goeker M."/>
        </authorList>
    </citation>
    <scope>NUCLEOTIDE SEQUENCE [LARGE SCALE GENOMIC DNA]</scope>
    <source>
        <strain evidence="6 7">DSM 5900</strain>
    </source>
</reference>
<protein>
    <submittedName>
        <fullName evidence="6">DNA-binding transcriptional LysR family regulator</fullName>
    </submittedName>
</protein>
<dbReference type="SUPFAM" id="SSF53850">
    <property type="entry name" value="Periplasmic binding protein-like II"/>
    <property type="match status" value="1"/>
</dbReference>
<dbReference type="InterPro" id="IPR005119">
    <property type="entry name" value="LysR_subst-bd"/>
</dbReference>
<dbReference type="GO" id="GO:0043565">
    <property type="term" value="F:sequence-specific DNA binding"/>
    <property type="evidence" value="ECO:0007669"/>
    <property type="project" value="TreeGrafter"/>
</dbReference>
<name>A0A3N1LPS9_9PROT</name>
<dbReference type="RefSeq" id="WP_123690896.1">
    <property type="nucleotide sequence ID" value="NZ_AP019700.1"/>
</dbReference>
<evidence type="ECO:0000313" key="7">
    <source>
        <dbReference type="Proteomes" id="UP000278222"/>
    </source>
</evidence>
<evidence type="ECO:0000259" key="5">
    <source>
        <dbReference type="PROSITE" id="PS50931"/>
    </source>
</evidence>
<dbReference type="SUPFAM" id="SSF46785">
    <property type="entry name" value="Winged helix' DNA-binding domain"/>
    <property type="match status" value="1"/>
</dbReference>
<dbReference type="InterPro" id="IPR036390">
    <property type="entry name" value="WH_DNA-bd_sf"/>
</dbReference>
<dbReference type="OrthoDB" id="196624at2"/>
<dbReference type="Pfam" id="PF03466">
    <property type="entry name" value="LysR_substrate"/>
    <property type="match status" value="1"/>
</dbReference>
<sequence length="309" mass="32469">MDRLDATRIFLAVADAGSLTAGAGRLGLPLATVSRKLAALEDHLGARLLARTTRRVVLTEAGRGYLEAGRRILTDLDAAERAVHGITDIPRGRLGITAPYVFGRLHILPVVTQFLAAHPEVDVRLLLLDRVVDLLDEGLDLAVRIGPIADGAMVATSLGAIGRVVCASPAYLAAHGTPMQPADLEGHACVAFSAAAVVDRWVFPGKDARHEMAVAIRTRLVVSTAEAAIDAAEAGLGIVRVLSYQAAAALAAGRLRRILAAFEPPPEPVSLAWPQGRLLPAKVRAFVDFAAPRLRRALAGEGVSGRAGE</sequence>
<evidence type="ECO:0000313" key="6">
    <source>
        <dbReference type="EMBL" id="ROP91205.1"/>
    </source>
</evidence>
<keyword evidence="3 6" id="KW-0238">DNA-binding</keyword>
<dbReference type="PANTHER" id="PTHR30537:SF5">
    <property type="entry name" value="HTH-TYPE TRANSCRIPTIONAL ACTIVATOR TTDR-RELATED"/>
    <property type="match status" value="1"/>
</dbReference>
<dbReference type="GO" id="GO:0006351">
    <property type="term" value="P:DNA-templated transcription"/>
    <property type="evidence" value="ECO:0007669"/>
    <property type="project" value="TreeGrafter"/>
</dbReference>
<feature type="domain" description="HTH lysR-type" evidence="5">
    <location>
        <begin position="1"/>
        <end position="59"/>
    </location>
</feature>
<dbReference type="AlphaFoldDB" id="A0A3N1LPS9"/>
<dbReference type="Proteomes" id="UP000278222">
    <property type="component" value="Unassembled WGS sequence"/>
</dbReference>
<gene>
    <name evidence="6" type="ORF">EDC65_3068</name>
</gene>
<dbReference type="PROSITE" id="PS50931">
    <property type="entry name" value="HTH_LYSR"/>
    <property type="match status" value="1"/>
</dbReference>
<dbReference type="Gene3D" id="3.40.190.290">
    <property type="match status" value="1"/>
</dbReference>